<dbReference type="GO" id="GO:0004252">
    <property type="term" value="F:serine-type endopeptidase activity"/>
    <property type="evidence" value="ECO:0007669"/>
    <property type="project" value="InterPro"/>
</dbReference>
<sequence>MHAFQRHFIHPNYNSALITNDLGMLHTSTNINFNNLVRAININYDFVGERVNVRVAGWGRIRAGGAISTNLLQLNTATIDGNRCVQNVRTVAANLGIWAPPVIPSIEICTFHSRNHGTCNGDSGSPLVRTDRGQQIGVVSWGLPCALGAPDVYVRLSAFRGWVQGNTLT</sequence>
<dbReference type="CDD" id="cd00190">
    <property type="entry name" value="Tryp_SPc"/>
    <property type="match status" value="1"/>
</dbReference>
<reference evidence="4" key="1">
    <citation type="journal article" date="2016" name="Insect Biochem. Mol. Biol.">
        <title>Multifaceted biological insights from a draft genome sequence of the tobacco hornworm moth, Manduca sexta.</title>
        <authorList>
            <person name="Kanost M.R."/>
            <person name="Arrese E.L."/>
            <person name="Cao X."/>
            <person name="Chen Y.R."/>
            <person name="Chellapilla S."/>
            <person name="Goldsmith M.R."/>
            <person name="Grosse-Wilde E."/>
            <person name="Heckel D.G."/>
            <person name="Herndon N."/>
            <person name="Jiang H."/>
            <person name="Papanicolaou A."/>
            <person name="Qu J."/>
            <person name="Soulages J.L."/>
            <person name="Vogel H."/>
            <person name="Walters J."/>
            <person name="Waterhouse R.M."/>
            <person name="Ahn S.J."/>
            <person name="Almeida F.C."/>
            <person name="An C."/>
            <person name="Aqrawi P."/>
            <person name="Bretschneider A."/>
            <person name="Bryant W.B."/>
            <person name="Bucks S."/>
            <person name="Chao H."/>
            <person name="Chevignon G."/>
            <person name="Christen J.M."/>
            <person name="Clarke D.F."/>
            <person name="Dittmer N.T."/>
            <person name="Ferguson L.C.F."/>
            <person name="Garavelou S."/>
            <person name="Gordon K.H.J."/>
            <person name="Gunaratna R.T."/>
            <person name="Han Y."/>
            <person name="Hauser F."/>
            <person name="He Y."/>
            <person name="Heidel-Fischer H."/>
            <person name="Hirsh A."/>
            <person name="Hu Y."/>
            <person name="Jiang H."/>
            <person name="Kalra D."/>
            <person name="Klinner C."/>
            <person name="Konig C."/>
            <person name="Kovar C."/>
            <person name="Kroll A.R."/>
            <person name="Kuwar S.S."/>
            <person name="Lee S.L."/>
            <person name="Lehman R."/>
            <person name="Li K."/>
            <person name="Li Z."/>
            <person name="Liang H."/>
            <person name="Lovelace S."/>
            <person name="Lu Z."/>
            <person name="Mansfield J.H."/>
            <person name="McCulloch K.J."/>
            <person name="Mathew T."/>
            <person name="Morton B."/>
            <person name="Muzny D.M."/>
            <person name="Neunemann D."/>
            <person name="Ongeri F."/>
            <person name="Pauchet Y."/>
            <person name="Pu L.L."/>
            <person name="Pyrousis I."/>
            <person name="Rao X.J."/>
            <person name="Redding A."/>
            <person name="Roesel C."/>
            <person name="Sanchez-Gracia A."/>
            <person name="Schaack S."/>
            <person name="Shukla A."/>
            <person name="Tetreau G."/>
            <person name="Wang Y."/>
            <person name="Xiong G.H."/>
            <person name="Traut W."/>
            <person name="Walsh T.K."/>
            <person name="Worley K.C."/>
            <person name="Wu D."/>
            <person name="Wu W."/>
            <person name="Wu Y.Q."/>
            <person name="Zhang X."/>
            <person name="Zou Z."/>
            <person name="Zucker H."/>
            <person name="Briscoe A.D."/>
            <person name="Burmester T."/>
            <person name="Clem R.J."/>
            <person name="Feyereisen R."/>
            <person name="Grimmelikhuijzen C.J.P."/>
            <person name="Hamodrakas S.J."/>
            <person name="Hansson B.S."/>
            <person name="Huguet E."/>
            <person name="Jermiin L.S."/>
            <person name="Lan Q."/>
            <person name="Lehman H.K."/>
            <person name="Lorenzen M."/>
            <person name="Merzendorfer H."/>
            <person name="Michalopoulos I."/>
            <person name="Morton D.B."/>
            <person name="Muthukrishnan S."/>
            <person name="Oakeshott J.G."/>
            <person name="Palmer W."/>
            <person name="Park Y."/>
            <person name="Passarelli A.L."/>
            <person name="Rozas J."/>
            <person name="Schwartz L.M."/>
            <person name="Smith W."/>
            <person name="Southgate A."/>
            <person name="Vilcinskas A."/>
            <person name="Vogt R."/>
            <person name="Wang P."/>
            <person name="Werren J."/>
            <person name="Yu X.Q."/>
            <person name="Zhou J.J."/>
            <person name="Brown S.J."/>
            <person name="Scherer S.E."/>
            <person name="Richards S."/>
            <person name="Blissard G.W."/>
        </authorList>
    </citation>
    <scope>NUCLEOTIDE SEQUENCE</scope>
</reference>
<organism evidence="4 5">
    <name type="scientific">Manduca sexta</name>
    <name type="common">Tobacco hawkmoth</name>
    <name type="synonym">Tobacco hornworm</name>
    <dbReference type="NCBI Taxonomy" id="7130"/>
    <lineage>
        <taxon>Eukaryota</taxon>
        <taxon>Metazoa</taxon>
        <taxon>Ecdysozoa</taxon>
        <taxon>Arthropoda</taxon>
        <taxon>Hexapoda</taxon>
        <taxon>Insecta</taxon>
        <taxon>Pterygota</taxon>
        <taxon>Neoptera</taxon>
        <taxon>Endopterygota</taxon>
        <taxon>Lepidoptera</taxon>
        <taxon>Glossata</taxon>
        <taxon>Ditrysia</taxon>
        <taxon>Bombycoidea</taxon>
        <taxon>Sphingidae</taxon>
        <taxon>Sphinginae</taxon>
        <taxon>Sphingini</taxon>
        <taxon>Manduca</taxon>
    </lineage>
</organism>
<dbReference type="EMBL" id="JH668851">
    <property type="protein sequence ID" value="KAG6462467.1"/>
    <property type="molecule type" value="Genomic_DNA"/>
</dbReference>
<dbReference type="InterPro" id="IPR051487">
    <property type="entry name" value="Ser/Thr_Proteases_Immune/Dev"/>
</dbReference>
<dbReference type="Proteomes" id="UP000791440">
    <property type="component" value="Unassembled WGS sequence"/>
</dbReference>
<evidence type="ECO:0000256" key="2">
    <source>
        <dbReference type="ARBA" id="ARBA00024195"/>
    </source>
</evidence>
<dbReference type="PROSITE" id="PS50240">
    <property type="entry name" value="TRYPSIN_DOM"/>
    <property type="match status" value="1"/>
</dbReference>
<name>A0A921ZT35_MANSE</name>
<evidence type="ECO:0000313" key="5">
    <source>
        <dbReference type="Proteomes" id="UP000791440"/>
    </source>
</evidence>
<accession>A0A921ZT35</accession>
<feature type="domain" description="Peptidase S1" evidence="3">
    <location>
        <begin position="1"/>
        <end position="168"/>
    </location>
</feature>
<proteinExistence type="inferred from homology"/>
<dbReference type="InterPro" id="IPR001254">
    <property type="entry name" value="Trypsin_dom"/>
</dbReference>
<keyword evidence="5" id="KW-1185">Reference proteome</keyword>
<gene>
    <name evidence="4" type="ORF">O3G_MSEX013282</name>
</gene>
<dbReference type="PROSITE" id="PS00135">
    <property type="entry name" value="TRYPSIN_SER"/>
    <property type="match status" value="1"/>
</dbReference>
<keyword evidence="1" id="KW-1015">Disulfide bond</keyword>
<dbReference type="AlphaFoldDB" id="A0A921ZT35"/>
<dbReference type="Pfam" id="PF00089">
    <property type="entry name" value="Trypsin"/>
    <property type="match status" value="1"/>
</dbReference>
<comment type="similarity">
    <text evidence="2">Belongs to the peptidase S1 family. CLIP subfamily.</text>
</comment>
<evidence type="ECO:0000256" key="1">
    <source>
        <dbReference type="ARBA" id="ARBA00023157"/>
    </source>
</evidence>
<dbReference type="GO" id="GO:0006508">
    <property type="term" value="P:proteolysis"/>
    <property type="evidence" value="ECO:0007669"/>
    <property type="project" value="InterPro"/>
</dbReference>
<reference evidence="4" key="2">
    <citation type="submission" date="2020-12" db="EMBL/GenBank/DDBJ databases">
        <authorList>
            <person name="Kanost M."/>
        </authorList>
    </citation>
    <scope>NUCLEOTIDE SEQUENCE</scope>
</reference>
<dbReference type="SMART" id="SM00020">
    <property type="entry name" value="Tryp_SPc"/>
    <property type="match status" value="1"/>
</dbReference>
<comment type="caution">
    <text evidence="4">The sequence shown here is derived from an EMBL/GenBank/DDBJ whole genome shotgun (WGS) entry which is preliminary data.</text>
</comment>
<dbReference type="PANTHER" id="PTHR24256">
    <property type="entry name" value="TRYPTASE-RELATED"/>
    <property type="match status" value="1"/>
</dbReference>
<dbReference type="EMBL" id="JH668851">
    <property type="protein sequence ID" value="KAG6462468.1"/>
    <property type="molecule type" value="Genomic_DNA"/>
</dbReference>
<dbReference type="InterPro" id="IPR033116">
    <property type="entry name" value="TRYPSIN_SER"/>
</dbReference>
<evidence type="ECO:0000259" key="3">
    <source>
        <dbReference type="PROSITE" id="PS50240"/>
    </source>
</evidence>
<evidence type="ECO:0000313" key="4">
    <source>
        <dbReference type="EMBL" id="KAG6462467.1"/>
    </source>
</evidence>
<protein>
    <recommendedName>
        <fullName evidence="3">Peptidase S1 domain-containing protein</fullName>
    </recommendedName>
</protein>